<evidence type="ECO:0000313" key="3">
    <source>
        <dbReference type="Proteomes" id="UP000299102"/>
    </source>
</evidence>
<proteinExistence type="predicted"/>
<feature type="region of interest" description="Disordered" evidence="1">
    <location>
        <begin position="1"/>
        <end position="23"/>
    </location>
</feature>
<dbReference type="Proteomes" id="UP000299102">
    <property type="component" value="Unassembled WGS sequence"/>
</dbReference>
<reference evidence="2 3" key="1">
    <citation type="journal article" date="2019" name="Commun. Biol.">
        <title>The bagworm genome reveals a unique fibroin gene that provides high tensile strength.</title>
        <authorList>
            <person name="Kono N."/>
            <person name="Nakamura H."/>
            <person name="Ohtoshi R."/>
            <person name="Tomita M."/>
            <person name="Numata K."/>
            <person name="Arakawa K."/>
        </authorList>
    </citation>
    <scope>NUCLEOTIDE SEQUENCE [LARGE SCALE GENOMIC DNA]</scope>
</reference>
<keyword evidence="3" id="KW-1185">Reference proteome</keyword>
<comment type="caution">
    <text evidence="2">The sequence shown here is derived from an EMBL/GenBank/DDBJ whole genome shotgun (WGS) entry which is preliminary data.</text>
</comment>
<dbReference type="AlphaFoldDB" id="A0A4C1U7M2"/>
<name>A0A4C1U7M2_EUMVA</name>
<accession>A0A4C1U7M2</accession>
<dbReference type="EMBL" id="BGZK01000139">
    <property type="protein sequence ID" value="GBP22382.1"/>
    <property type="molecule type" value="Genomic_DNA"/>
</dbReference>
<protein>
    <submittedName>
        <fullName evidence="2">Uncharacterized protein</fullName>
    </submittedName>
</protein>
<evidence type="ECO:0000313" key="2">
    <source>
        <dbReference type="EMBL" id="GBP22382.1"/>
    </source>
</evidence>
<evidence type="ECO:0000256" key="1">
    <source>
        <dbReference type="SAM" id="MobiDB-lite"/>
    </source>
</evidence>
<sequence length="93" mass="10367">MRPKITSSDFENESRAGKPRQPYASLSITYHRVVTKFKQRNVTLTISNESLADTTTRKRPVINSTSKRVVPRLVSLAASLETFLLRPTTSGGC</sequence>
<gene>
    <name evidence="2" type="ORF">EVAR_11898_1</name>
</gene>
<organism evidence="2 3">
    <name type="scientific">Eumeta variegata</name>
    <name type="common">Bagworm moth</name>
    <name type="synonym">Eumeta japonica</name>
    <dbReference type="NCBI Taxonomy" id="151549"/>
    <lineage>
        <taxon>Eukaryota</taxon>
        <taxon>Metazoa</taxon>
        <taxon>Ecdysozoa</taxon>
        <taxon>Arthropoda</taxon>
        <taxon>Hexapoda</taxon>
        <taxon>Insecta</taxon>
        <taxon>Pterygota</taxon>
        <taxon>Neoptera</taxon>
        <taxon>Endopterygota</taxon>
        <taxon>Lepidoptera</taxon>
        <taxon>Glossata</taxon>
        <taxon>Ditrysia</taxon>
        <taxon>Tineoidea</taxon>
        <taxon>Psychidae</taxon>
        <taxon>Oiketicinae</taxon>
        <taxon>Eumeta</taxon>
    </lineage>
</organism>